<gene>
    <name evidence="1" type="ORF">PV11_04141</name>
</gene>
<evidence type="ECO:0000313" key="1">
    <source>
        <dbReference type="EMBL" id="KIV82000.1"/>
    </source>
</evidence>
<sequence>MPCIHSVMCRIAQVHPASQFQGPFPSKSRNLQHHTFIVLRVNRATLLLVVTLACRRLAALNVADPIRHKQALSSKTATIPTPSTLLYWPIPTVEEQQPFCNIRSSNAGSSSIAKTKTSTRKVGAYASSLGAFHNSCQKELVIPDKFPLDGLKIEVTQNVSLTAVGGGSRQGVSLVFSLVSSCFRPSIHCSLPALLPGLCKKIIPQEFAKYPLDCVPATGLLGILLQRIIQNG</sequence>
<name>A0A0D1W011_9EURO</name>
<dbReference type="HOGENOM" id="CLU_1194910_0_0_1"/>
<evidence type="ECO:0000313" key="2">
    <source>
        <dbReference type="Proteomes" id="UP000053599"/>
    </source>
</evidence>
<reference evidence="1 2" key="1">
    <citation type="submission" date="2015-01" db="EMBL/GenBank/DDBJ databases">
        <title>The Genome Sequence of Exophiala sideris CBS121828.</title>
        <authorList>
            <consortium name="The Broad Institute Genomics Platform"/>
            <person name="Cuomo C."/>
            <person name="de Hoog S."/>
            <person name="Gorbushina A."/>
            <person name="Stielow B."/>
            <person name="Teixiera M."/>
            <person name="Abouelleil A."/>
            <person name="Chapman S.B."/>
            <person name="Priest M."/>
            <person name="Young S.K."/>
            <person name="Wortman J."/>
            <person name="Nusbaum C."/>
            <person name="Birren B."/>
        </authorList>
    </citation>
    <scope>NUCLEOTIDE SEQUENCE [LARGE SCALE GENOMIC DNA]</scope>
    <source>
        <strain evidence="1 2">CBS 121828</strain>
    </source>
</reference>
<dbReference type="Proteomes" id="UP000053599">
    <property type="component" value="Unassembled WGS sequence"/>
</dbReference>
<accession>A0A0D1W011</accession>
<protein>
    <submittedName>
        <fullName evidence="1">Uncharacterized protein</fullName>
    </submittedName>
</protein>
<organism evidence="1 2">
    <name type="scientific">Exophiala sideris</name>
    <dbReference type="NCBI Taxonomy" id="1016849"/>
    <lineage>
        <taxon>Eukaryota</taxon>
        <taxon>Fungi</taxon>
        <taxon>Dikarya</taxon>
        <taxon>Ascomycota</taxon>
        <taxon>Pezizomycotina</taxon>
        <taxon>Eurotiomycetes</taxon>
        <taxon>Chaetothyriomycetidae</taxon>
        <taxon>Chaetothyriales</taxon>
        <taxon>Herpotrichiellaceae</taxon>
        <taxon>Exophiala</taxon>
    </lineage>
</organism>
<dbReference type="AlphaFoldDB" id="A0A0D1W011"/>
<proteinExistence type="predicted"/>
<dbReference type="EMBL" id="KN846952">
    <property type="protein sequence ID" value="KIV82000.1"/>
    <property type="molecule type" value="Genomic_DNA"/>
</dbReference>